<dbReference type="GO" id="GO:0005829">
    <property type="term" value="C:cytosol"/>
    <property type="evidence" value="ECO:0007669"/>
    <property type="project" value="TreeGrafter"/>
</dbReference>
<dbReference type="InterPro" id="IPR039539">
    <property type="entry name" value="Ras_GTPase_bind_prot"/>
</dbReference>
<feature type="region of interest" description="Disordered" evidence="2">
    <location>
        <begin position="112"/>
        <end position="169"/>
    </location>
</feature>
<organism evidence="4 5">
    <name type="scientific">Plectus sambesii</name>
    <dbReference type="NCBI Taxonomy" id="2011161"/>
    <lineage>
        <taxon>Eukaryota</taxon>
        <taxon>Metazoa</taxon>
        <taxon>Ecdysozoa</taxon>
        <taxon>Nematoda</taxon>
        <taxon>Chromadorea</taxon>
        <taxon>Plectida</taxon>
        <taxon>Plectina</taxon>
        <taxon>Plectoidea</taxon>
        <taxon>Plectidae</taxon>
        <taxon>Plectus</taxon>
    </lineage>
</organism>
<dbReference type="CDD" id="cd00780">
    <property type="entry name" value="NTF2"/>
    <property type="match status" value="1"/>
</dbReference>
<feature type="domain" description="NTF2" evidence="3">
    <location>
        <begin position="1"/>
        <end position="103"/>
    </location>
</feature>
<evidence type="ECO:0000256" key="1">
    <source>
        <dbReference type="ARBA" id="ARBA00022884"/>
    </source>
</evidence>
<keyword evidence="1" id="KW-0694">RNA-binding</keyword>
<evidence type="ECO:0000313" key="4">
    <source>
        <dbReference type="Proteomes" id="UP000887566"/>
    </source>
</evidence>
<name>A0A914UTN9_9BILA</name>
<dbReference type="InterPro" id="IPR032710">
    <property type="entry name" value="NTF2-like_dom_sf"/>
</dbReference>
<keyword evidence="4" id="KW-1185">Reference proteome</keyword>
<proteinExistence type="predicted"/>
<protein>
    <submittedName>
        <fullName evidence="5">NTF2 domain-containing protein</fullName>
    </submittedName>
</protein>
<dbReference type="Gene3D" id="3.10.450.50">
    <property type="match status" value="1"/>
</dbReference>
<evidence type="ECO:0000256" key="2">
    <source>
        <dbReference type="SAM" id="MobiDB-lite"/>
    </source>
</evidence>
<feature type="compositionally biased region" description="Polar residues" evidence="2">
    <location>
        <begin position="158"/>
        <end position="169"/>
    </location>
</feature>
<reference evidence="5" key="1">
    <citation type="submission" date="2022-11" db="UniProtKB">
        <authorList>
            <consortium name="WormBaseParasite"/>
        </authorList>
    </citation>
    <scope>IDENTIFICATION</scope>
</reference>
<evidence type="ECO:0000259" key="3">
    <source>
        <dbReference type="PROSITE" id="PS50177"/>
    </source>
</evidence>
<dbReference type="Proteomes" id="UP000887566">
    <property type="component" value="Unplaced"/>
</dbReference>
<dbReference type="InterPro" id="IPR002075">
    <property type="entry name" value="NTF2_dom"/>
</dbReference>
<dbReference type="SUPFAM" id="SSF54427">
    <property type="entry name" value="NTF2-like"/>
    <property type="match status" value="1"/>
</dbReference>
<dbReference type="GO" id="GO:0003729">
    <property type="term" value="F:mRNA binding"/>
    <property type="evidence" value="ECO:0007669"/>
    <property type="project" value="TreeGrafter"/>
</dbReference>
<dbReference type="Pfam" id="PF02136">
    <property type="entry name" value="NTF2"/>
    <property type="match status" value="1"/>
</dbReference>
<evidence type="ECO:0000313" key="5">
    <source>
        <dbReference type="WBParaSite" id="PSAMB.scaffold12522size2725.g34907.t1"/>
    </source>
</evidence>
<dbReference type="PROSITE" id="PS50177">
    <property type="entry name" value="NTF2_DOMAIN"/>
    <property type="match status" value="1"/>
</dbReference>
<dbReference type="GO" id="GO:1990904">
    <property type="term" value="C:ribonucleoprotein complex"/>
    <property type="evidence" value="ECO:0007669"/>
    <property type="project" value="TreeGrafter"/>
</dbReference>
<dbReference type="AlphaFoldDB" id="A0A914UTN9"/>
<dbReference type="PANTHER" id="PTHR10693:SF20">
    <property type="entry name" value="AT27578P"/>
    <property type="match status" value="1"/>
</dbReference>
<accession>A0A914UTN9</accession>
<dbReference type="WBParaSite" id="PSAMB.scaffold12522size2725.g34907.t1">
    <property type="protein sequence ID" value="PSAMB.scaffold12522size2725.g34907.t1"/>
    <property type="gene ID" value="PSAMB.scaffold12522size2725.g34907"/>
</dbReference>
<dbReference type="PANTHER" id="PTHR10693">
    <property type="entry name" value="RAS GTPASE-ACTIVATING PROTEIN-BINDING PROTEIN"/>
    <property type="match status" value="1"/>
</dbReference>
<sequence length="169" mass="19105">MLSERPQDVFRFYSHESFFMHGSEDPIQGQQNIQKAIENLQFVDCKARIHTVNGTSTVNSGLVIQVCGELSIRKEAGRRFLQTFILCPQTPKKYYVHNDIFQWLDQAFGRENRDRSESESPSAPGSAYPVMTDINGVNSVVNGQDEEEHHLSTHNGHHPQSQPTTSDSS</sequence>
<dbReference type="InterPro" id="IPR018222">
    <property type="entry name" value="Nuclear_transport_factor_2_euk"/>
</dbReference>